<evidence type="ECO:0000313" key="2">
    <source>
        <dbReference type="Proteomes" id="UP000006275"/>
    </source>
</evidence>
<gene>
    <name evidence="1" type="ORF">P70_0029</name>
</gene>
<dbReference type="KEGG" id="vg:13827634"/>
<keyword evidence="2" id="KW-1185">Reference proteome</keyword>
<evidence type="ECO:0000313" key="1">
    <source>
        <dbReference type="EMBL" id="AFQ96218.1"/>
    </source>
</evidence>
<dbReference type="RefSeq" id="YP_006905894.1">
    <property type="nucleotide sequence ID" value="NC_018831.1"/>
</dbReference>
<proteinExistence type="predicted"/>
<dbReference type="EMBL" id="JX442241">
    <property type="protein sequence ID" value="AFQ96218.1"/>
    <property type="molecule type" value="Genomic_DNA"/>
</dbReference>
<organism evidence="1 2">
    <name type="scientific">Listeria phage P70</name>
    <dbReference type="NCBI Taxonomy" id="1225800"/>
    <lineage>
        <taxon>Viruses</taxon>
        <taxon>Duplodnaviria</taxon>
        <taxon>Heunggongvirae</taxon>
        <taxon>Uroviricota</taxon>
        <taxon>Caudoviricetes</taxon>
        <taxon>Homburgvirus</taxon>
        <taxon>Homburgvirus P70</taxon>
    </lineage>
</organism>
<name>J9QIW5_9CAUD</name>
<reference evidence="1 2" key="1">
    <citation type="journal article" date="2012" name="J. Virol.">
        <title>Bacteriophage P70: Unique morphology and unrelatedness to other Listeria bacteriophages.</title>
        <authorList>
            <person name="Schmuki M.M."/>
            <person name="Erne D."/>
            <person name="Loessner M.J."/>
            <person name="Klumpp J."/>
        </authorList>
    </citation>
    <scope>NUCLEOTIDE SEQUENCE [LARGE SCALE GENOMIC DNA]</scope>
</reference>
<protein>
    <submittedName>
        <fullName evidence="1">Uncharacterized protein</fullName>
    </submittedName>
</protein>
<dbReference type="Proteomes" id="UP000006275">
    <property type="component" value="Segment"/>
</dbReference>
<sequence>MNIIYMVNYASKRCPRLVSKIIARSYKTSRTSTVTNVFVLSFVPSFNLLLPVG</sequence>
<accession>J9QIW5</accession>
<dbReference type="OrthoDB" id="37432at10239"/>
<dbReference type="GeneID" id="13827634"/>